<keyword evidence="4 12" id="KW-0548">Nucleotidyltransferase</keyword>
<protein>
    <recommendedName>
        <fullName evidence="12">DNA polymerase IV</fullName>
        <shortName evidence="12">Pol IV</shortName>
        <ecNumber evidence="12">2.7.7.7</ecNumber>
    </recommendedName>
</protein>
<evidence type="ECO:0000256" key="4">
    <source>
        <dbReference type="ARBA" id="ARBA00022695"/>
    </source>
</evidence>
<keyword evidence="8 12" id="KW-0460">Magnesium</keyword>
<dbReference type="Gene3D" id="3.30.70.270">
    <property type="match status" value="1"/>
</dbReference>
<evidence type="ECO:0000256" key="10">
    <source>
        <dbReference type="ARBA" id="ARBA00023204"/>
    </source>
</evidence>
<dbReference type="GO" id="GO:0009432">
    <property type="term" value="P:SOS response"/>
    <property type="evidence" value="ECO:0007669"/>
    <property type="project" value="TreeGrafter"/>
</dbReference>
<dbReference type="STRING" id="44575.SAMN05216419_104018"/>
<dbReference type="Pfam" id="PF11798">
    <property type="entry name" value="IMS_HHH"/>
    <property type="match status" value="1"/>
</dbReference>
<name>A0A1N6I821_9PROT</name>
<dbReference type="InterPro" id="IPR022880">
    <property type="entry name" value="DNApol_IV"/>
</dbReference>
<evidence type="ECO:0000256" key="12">
    <source>
        <dbReference type="HAMAP-Rule" id="MF_01113"/>
    </source>
</evidence>
<dbReference type="Gene3D" id="1.10.150.20">
    <property type="entry name" value="5' to 3' exonuclease, C-terminal subdomain"/>
    <property type="match status" value="1"/>
</dbReference>
<reference evidence="14 15" key="1">
    <citation type="submission" date="2016-12" db="EMBL/GenBank/DDBJ databases">
        <authorList>
            <person name="Song W.-J."/>
            <person name="Kurnit D.M."/>
        </authorList>
    </citation>
    <scope>NUCLEOTIDE SEQUENCE [LARGE SCALE GENOMIC DNA]</scope>
    <source>
        <strain evidence="14 15">ATCC 49181</strain>
    </source>
</reference>
<comment type="subcellular location">
    <subcellularLocation>
        <location evidence="12">Cytoplasm</location>
    </subcellularLocation>
</comment>
<comment type="subunit">
    <text evidence="12">Monomer.</text>
</comment>
<keyword evidence="15" id="KW-1185">Reference proteome</keyword>
<keyword evidence="10 12" id="KW-0234">DNA repair</keyword>
<dbReference type="SUPFAM" id="SSF56672">
    <property type="entry name" value="DNA/RNA polymerases"/>
    <property type="match status" value="1"/>
</dbReference>
<accession>A0A1N6I821</accession>
<dbReference type="eggNOG" id="COG0389">
    <property type="taxonomic scope" value="Bacteria"/>
</dbReference>
<dbReference type="InterPro" id="IPR043128">
    <property type="entry name" value="Rev_trsase/Diguanyl_cyclase"/>
</dbReference>
<dbReference type="EC" id="2.7.7.7" evidence="12"/>
<dbReference type="InterPro" id="IPR050116">
    <property type="entry name" value="DNA_polymerase-Y"/>
</dbReference>
<evidence type="ECO:0000256" key="3">
    <source>
        <dbReference type="ARBA" id="ARBA00022679"/>
    </source>
</evidence>
<evidence type="ECO:0000256" key="2">
    <source>
        <dbReference type="ARBA" id="ARBA00022457"/>
    </source>
</evidence>
<keyword evidence="9 12" id="KW-0239">DNA-directed DNA polymerase</keyword>
<dbReference type="GO" id="GO:0006281">
    <property type="term" value="P:DNA repair"/>
    <property type="evidence" value="ECO:0007669"/>
    <property type="project" value="UniProtKB-UniRule"/>
</dbReference>
<evidence type="ECO:0000256" key="5">
    <source>
        <dbReference type="ARBA" id="ARBA00022705"/>
    </source>
</evidence>
<dbReference type="Proteomes" id="UP000185062">
    <property type="component" value="Unassembled WGS sequence"/>
</dbReference>
<evidence type="ECO:0000313" key="15">
    <source>
        <dbReference type="Proteomes" id="UP000185062"/>
    </source>
</evidence>
<evidence type="ECO:0000256" key="6">
    <source>
        <dbReference type="ARBA" id="ARBA00022723"/>
    </source>
</evidence>
<feature type="binding site" evidence="12">
    <location>
        <position position="30"/>
    </location>
    <ligand>
        <name>Mg(2+)</name>
        <dbReference type="ChEBI" id="CHEBI:18420"/>
    </ligand>
</feature>
<dbReference type="InterPro" id="IPR024728">
    <property type="entry name" value="PolY_HhH_motif"/>
</dbReference>
<dbReference type="Gene3D" id="3.30.1490.100">
    <property type="entry name" value="DNA polymerase, Y-family, little finger domain"/>
    <property type="match status" value="1"/>
</dbReference>
<dbReference type="GO" id="GO:0003887">
    <property type="term" value="F:DNA-directed DNA polymerase activity"/>
    <property type="evidence" value="ECO:0007669"/>
    <property type="project" value="UniProtKB-UniRule"/>
</dbReference>
<dbReference type="GO" id="GO:0000287">
    <property type="term" value="F:magnesium ion binding"/>
    <property type="evidence" value="ECO:0007669"/>
    <property type="project" value="UniProtKB-UniRule"/>
</dbReference>
<comment type="cofactor">
    <cofactor evidence="12">
        <name>Mg(2+)</name>
        <dbReference type="ChEBI" id="CHEBI:18420"/>
    </cofactor>
    <text evidence="12">Binds 2 magnesium ions per subunit.</text>
</comment>
<evidence type="ECO:0000256" key="8">
    <source>
        <dbReference type="ARBA" id="ARBA00022842"/>
    </source>
</evidence>
<evidence type="ECO:0000256" key="11">
    <source>
        <dbReference type="ARBA" id="ARBA00049244"/>
    </source>
</evidence>
<keyword evidence="12" id="KW-0238">DNA-binding</keyword>
<dbReference type="Pfam" id="PF00817">
    <property type="entry name" value="IMS"/>
    <property type="match status" value="1"/>
</dbReference>
<dbReference type="InterPro" id="IPR036775">
    <property type="entry name" value="DNA_pol_Y-fam_lit_finger_sf"/>
</dbReference>
<dbReference type="GO" id="GO:0003684">
    <property type="term" value="F:damaged DNA binding"/>
    <property type="evidence" value="ECO:0007669"/>
    <property type="project" value="InterPro"/>
</dbReference>
<evidence type="ECO:0000313" key="14">
    <source>
        <dbReference type="EMBL" id="SIO28167.1"/>
    </source>
</evidence>
<dbReference type="InterPro" id="IPR043502">
    <property type="entry name" value="DNA/RNA_pol_sf"/>
</dbReference>
<organism evidence="14 15">
    <name type="scientific">Nitrosomonas cryotolerans ATCC 49181</name>
    <dbReference type="NCBI Taxonomy" id="1131553"/>
    <lineage>
        <taxon>Bacteria</taxon>
        <taxon>Pseudomonadati</taxon>
        <taxon>Pseudomonadota</taxon>
        <taxon>Betaproteobacteria</taxon>
        <taxon>Nitrosomonadales</taxon>
        <taxon>Nitrosomonadaceae</taxon>
        <taxon>Nitrosomonas</taxon>
    </lineage>
</organism>
<keyword evidence="3 12" id="KW-0808">Transferase</keyword>
<dbReference type="GO" id="GO:0005829">
    <property type="term" value="C:cytosol"/>
    <property type="evidence" value="ECO:0007669"/>
    <property type="project" value="TreeGrafter"/>
</dbReference>
<sequence length="411" mass="45645">MPRLKKNYTTFNISRLSPMNTPSRRIAHLDMDAFYASVELLRYPELRGLPVVIGGRMDHRPVRLADGSLHFSRLHEYAGRGVITTSTYEARAAGVFSGMGVMKAARLAPHAILLPVDFEIYRHYSRLFKTAVARITTQIEDTGVDEIYMDLSDLPDDTPTLAQRIKQAVRDATGLSCSIGITPNKLLSKICSDLEKPDGLTILGMPDIPNRIWPLSVRKINGIGPKATQKLASLGITTIAELAQAELNFLQIHFGRSYAIWLSEASHGIDTRPLISNTEPKSISRETTFERDLHPRYDRPALSEFFTALCKRVAADLQKKGYAGRTIGIKLRFEDFHTVTRDVTLATHTADPISIRRAAGECLKRVPLKKKLRLLGVRVSALATIHSLPTLNTSPQQELLLAPCSPFPASE</sequence>
<feature type="active site" evidence="12">
    <location>
        <position position="146"/>
    </location>
</feature>
<dbReference type="SUPFAM" id="SSF100879">
    <property type="entry name" value="Lesion bypass DNA polymerase (Y-family), little finger domain"/>
    <property type="match status" value="1"/>
</dbReference>
<evidence type="ECO:0000256" key="1">
    <source>
        <dbReference type="ARBA" id="ARBA00010945"/>
    </source>
</evidence>
<gene>
    <name evidence="12" type="primary">dinB</name>
    <name evidence="14" type="ORF">SAMN02743940_1616</name>
</gene>
<dbReference type="InterPro" id="IPR017961">
    <property type="entry name" value="DNA_pol_Y-fam_little_finger"/>
</dbReference>
<evidence type="ECO:0000259" key="13">
    <source>
        <dbReference type="PROSITE" id="PS50173"/>
    </source>
</evidence>
<dbReference type="InterPro" id="IPR001126">
    <property type="entry name" value="UmuC"/>
</dbReference>
<keyword evidence="5 12" id="KW-0235">DNA replication</keyword>
<dbReference type="GO" id="GO:0042276">
    <property type="term" value="P:error-prone translesion synthesis"/>
    <property type="evidence" value="ECO:0007669"/>
    <property type="project" value="TreeGrafter"/>
</dbReference>
<dbReference type="PANTHER" id="PTHR11076">
    <property type="entry name" value="DNA REPAIR POLYMERASE UMUC / TRANSFERASE FAMILY MEMBER"/>
    <property type="match status" value="1"/>
</dbReference>
<comment type="catalytic activity">
    <reaction evidence="11 12">
        <text>DNA(n) + a 2'-deoxyribonucleoside 5'-triphosphate = DNA(n+1) + diphosphate</text>
        <dbReference type="Rhea" id="RHEA:22508"/>
        <dbReference type="Rhea" id="RHEA-COMP:17339"/>
        <dbReference type="Rhea" id="RHEA-COMP:17340"/>
        <dbReference type="ChEBI" id="CHEBI:33019"/>
        <dbReference type="ChEBI" id="CHEBI:61560"/>
        <dbReference type="ChEBI" id="CHEBI:173112"/>
        <dbReference type="EC" id="2.7.7.7"/>
    </reaction>
</comment>
<evidence type="ECO:0000256" key="7">
    <source>
        <dbReference type="ARBA" id="ARBA00022763"/>
    </source>
</evidence>
<keyword evidence="7 12" id="KW-0227">DNA damage</keyword>
<dbReference type="Gene3D" id="3.40.1170.60">
    <property type="match status" value="1"/>
</dbReference>
<dbReference type="GO" id="GO:0006261">
    <property type="term" value="P:DNA-templated DNA replication"/>
    <property type="evidence" value="ECO:0007669"/>
    <property type="project" value="UniProtKB-UniRule"/>
</dbReference>
<dbReference type="FunFam" id="3.30.1490.100:FF:000004">
    <property type="entry name" value="DNA polymerase IV"/>
    <property type="match status" value="1"/>
</dbReference>
<keyword evidence="12" id="KW-0963">Cytoplasm</keyword>
<keyword evidence="2 12" id="KW-0515">Mutator protein</keyword>
<dbReference type="PROSITE" id="PS50173">
    <property type="entry name" value="UMUC"/>
    <property type="match status" value="1"/>
</dbReference>
<dbReference type="EMBL" id="FSRO01000001">
    <property type="protein sequence ID" value="SIO28167.1"/>
    <property type="molecule type" value="Genomic_DNA"/>
</dbReference>
<comment type="similarity">
    <text evidence="1 12">Belongs to the DNA polymerase type-Y family.</text>
</comment>
<dbReference type="AlphaFoldDB" id="A0A1N6I821"/>
<feature type="binding site" evidence="12">
    <location>
        <position position="145"/>
    </location>
    <ligand>
        <name>Mg(2+)</name>
        <dbReference type="ChEBI" id="CHEBI:18420"/>
    </ligand>
</feature>
<dbReference type="CDD" id="cd03586">
    <property type="entry name" value="PolY_Pol_IV_kappa"/>
    <property type="match status" value="1"/>
</dbReference>
<feature type="site" description="Substrate discrimination" evidence="12">
    <location>
        <position position="35"/>
    </location>
</feature>
<evidence type="ECO:0000256" key="9">
    <source>
        <dbReference type="ARBA" id="ARBA00022932"/>
    </source>
</evidence>
<dbReference type="Pfam" id="PF11799">
    <property type="entry name" value="IMS_C"/>
    <property type="match status" value="1"/>
</dbReference>
<dbReference type="HAMAP" id="MF_01113">
    <property type="entry name" value="DNApol_IV"/>
    <property type="match status" value="1"/>
</dbReference>
<proteinExistence type="inferred from homology"/>
<keyword evidence="6 12" id="KW-0479">Metal-binding</keyword>
<feature type="domain" description="UmuC" evidence="13">
    <location>
        <begin position="26"/>
        <end position="224"/>
    </location>
</feature>
<comment type="function">
    <text evidence="12">Poorly processive, error-prone DNA polymerase involved in untargeted mutagenesis. Copies undamaged DNA at stalled replication forks, which arise in vivo from mismatched or misaligned primer ends. These misaligned primers can be extended by PolIV. Exhibits no 3'-5' exonuclease (proofreading) activity. May be involved in translesional synthesis, in conjunction with the beta clamp from PolIII.</text>
</comment>
<dbReference type="PANTHER" id="PTHR11076:SF33">
    <property type="entry name" value="DNA POLYMERASE KAPPA"/>
    <property type="match status" value="1"/>
</dbReference>